<dbReference type="OrthoDB" id="9780310at2"/>
<dbReference type="EMBL" id="QCYK01000002">
    <property type="protein sequence ID" value="PUZ25588.1"/>
    <property type="molecule type" value="Genomic_DNA"/>
</dbReference>
<dbReference type="AlphaFoldDB" id="A0A2T7BH37"/>
<gene>
    <name evidence="1" type="ORF">DCC81_15025</name>
</gene>
<sequence>MPSMKHPLFFCGTSNMVFAEPNKAAFPLAFQDKPRLTYYASRFNSLEVNSSFYKVPKPATVARWATEVPEHFRFTFKLWKGITHVRGSVHQQHDLLHFLRVIDEAGQKTGCLLIQFPASVGADHAPVLEQMLGTIVQAGNKYRIALEMRHTSWYTKRIYALADTYRAGIVLHDMPRSLFQETATAAPFVYLRFHGPAGDYKGGYTDAQLQQYATRIHTWMGEGKEVYVYFNNTIGDALQNAITLRSMVTGG</sequence>
<dbReference type="SUPFAM" id="SSF117396">
    <property type="entry name" value="TM1631-like"/>
    <property type="match status" value="1"/>
</dbReference>
<organism evidence="1 2">
    <name type="scientific">Chitinophaga parva</name>
    <dbReference type="NCBI Taxonomy" id="2169414"/>
    <lineage>
        <taxon>Bacteria</taxon>
        <taxon>Pseudomonadati</taxon>
        <taxon>Bacteroidota</taxon>
        <taxon>Chitinophagia</taxon>
        <taxon>Chitinophagales</taxon>
        <taxon>Chitinophagaceae</taxon>
        <taxon>Chitinophaga</taxon>
    </lineage>
</organism>
<evidence type="ECO:0000313" key="1">
    <source>
        <dbReference type="EMBL" id="PUZ25588.1"/>
    </source>
</evidence>
<dbReference type="PANTHER" id="PTHR30348">
    <property type="entry name" value="UNCHARACTERIZED PROTEIN YECE"/>
    <property type="match status" value="1"/>
</dbReference>
<keyword evidence="2" id="KW-1185">Reference proteome</keyword>
<dbReference type="InterPro" id="IPR002763">
    <property type="entry name" value="DUF72"/>
</dbReference>
<protein>
    <submittedName>
        <fullName evidence="1">DUF72 domain-containing protein</fullName>
    </submittedName>
</protein>
<accession>A0A2T7BH37</accession>
<dbReference type="PANTHER" id="PTHR30348:SF14">
    <property type="entry name" value="BLR8050 PROTEIN"/>
    <property type="match status" value="1"/>
</dbReference>
<evidence type="ECO:0000313" key="2">
    <source>
        <dbReference type="Proteomes" id="UP000244450"/>
    </source>
</evidence>
<dbReference type="Pfam" id="PF01904">
    <property type="entry name" value="DUF72"/>
    <property type="match status" value="1"/>
</dbReference>
<dbReference type="InterPro" id="IPR036520">
    <property type="entry name" value="UPF0759_sf"/>
</dbReference>
<proteinExistence type="predicted"/>
<dbReference type="Gene3D" id="3.20.20.410">
    <property type="entry name" value="Protein of unknown function UPF0759"/>
    <property type="match status" value="1"/>
</dbReference>
<name>A0A2T7BH37_9BACT</name>
<comment type="caution">
    <text evidence="1">The sequence shown here is derived from an EMBL/GenBank/DDBJ whole genome shotgun (WGS) entry which is preliminary data.</text>
</comment>
<dbReference type="Proteomes" id="UP000244450">
    <property type="component" value="Unassembled WGS sequence"/>
</dbReference>
<reference evidence="1 2" key="1">
    <citation type="submission" date="2018-04" db="EMBL/GenBank/DDBJ databases">
        <title>Chitinophaga fuyangensis sp. nov., isolated from soil in a chemical factory.</title>
        <authorList>
            <person name="Chen K."/>
        </authorList>
    </citation>
    <scope>NUCLEOTIDE SEQUENCE [LARGE SCALE GENOMIC DNA]</scope>
    <source>
        <strain evidence="1 2">LY-1</strain>
    </source>
</reference>